<protein>
    <submittedName>
        <fullName evidence="1">Uncharacterized protein</fullName>
    </submittedName>
</protein>
<sequence length="153" mass="16690">MSSAHIPGMETFYGNVSTLERFFSYGPDGQLQFEPFNDAYGAVHPDSGPGTGENDVELVLNDGEFFQVRGFYRASDGGNFLNYRDAYRKAMGSGEQGSLAKIVIVAQDGSTNVTAQAADGTTVIMGHNTTWRTISLPRRIRFLNRPATRPGTD</sequence>
<gene>
    <name evidence="1" type="ORF">IV500_05055</name>
</gene>
<accession>A0A931CHQ1</accession>
<proteinExistence type="predicted"/>
<comment type="caution">
    <text evidence="1">The sequence shown here is derived from an EMBL/GenBank/DDBJ whole genome shotgun (WGS) entry which is preliminary data.</text>
</comment>
<organism evidence="1 2">
    <name type="scientific">Arthrobacter terrae</name>
    <dbReference type="NCBI Taxonomy" id="2935737"/>
    <lineage>
        <taxon>Bacteria</taxon>
        <taxon>Bacillati</taxon>
        <taxon>Actinomycetota</taxon>
        <taxon>Actinomycetes</taxon>
        <taxon>Micrococcales</taxon>
        <taxon>Micrococcaceae</taxon>
        <taxon>Arthrobacter</taxon>
    </lineage>
</organism>
<name>A0A931CHQ1_9MICC</name>
<reference evidence="1 2" key="1">
    <citation type="submission" date="2020-11" db="EMBL/GenBank/DDBJ databases">
        <title>Arthrobacter antarcticus sp. nov., isolated from Antarctic Soil.</title>
        <authorList>
            <person name="Li J."/>
        </authorList>
    </citation>
    <scope>NUCLEOTIDE SEQUENCE [LARGE SCALE GENOMIC DNA]</scope>
    <source>
        <strain evidence="1 2">Z1-20</strain>
    </source>
</reference>
<evidence type="ECO:0000313" key="2">
    <source>
        <dbReference type="Proteomes" id="UP000655366"/>
    </source>
</evidence>
<dbReference type="AlphaFoldDB" id="A0A931CHQ1"/>
<keyword evidence="2" id="KW-1185">Reference proteome</keyword>
<evidence type="ECO:0000313" key="1">
    <source>
        <dbReference type="EMBL" id="MBG0738787.1"/>
    </source>
</evidence>
<dbReference type="EMBL" id="JADNYM010000005">
    <property type="protein sequence ID" value="MBG0738787.1"/>
    <property type="molecule type" value="Genomic_DNA"/>
</dbReference>
<dbReference type="Proteomes" id="UP000655366">
    <property type="component" value="Unassembled WGS sequence"/>
</dbReference>